<sequence length="236" mass="27029">MGEDHSALGCAFYSAKVIWRVAVQTRIVVSVLKSNRSVRRKVPFAKVAAEEKEKEGYWSWDEDHDKDYFSVTPPTKKTRPSSWRSKSSCYLCKIKYKKVDSIESPLAPYTSESITSEAGPSTIKYLPLSRTQPPRPPFRTTSLPHFKQLRRLALTANPSAPLPHFSISCRDGAFFQWLILAHADKHGLHEFMDPIWDLLLQVSHVEPCVRHAVLAVAALRRNFRYRLEYLGCVMRP</sequence>
<organism evidence="1 2">
    <name type="scientific">Cadophora malorum</name>
    <dbReference type="NCBI Taxonomy" id="108018"/>
    <lineage>
        <taxon>Eukaryota</taxon>
        <taxon>Fungi</taxon>
        <taxon>Dikarya</taxon>
        <taxon>Ascomycota</taxon>
        <taxon>Pezizomycotina</taxon>
        <taxon>Leotiomycetes</taxon>
        <taxon>Helotiales</taxon>
        <taxon>Ploettnerulaceae</taxon>
        <taxon>Cadophora</taxon>
    </lineage>
</organism>
<dbReference type="OrthoDB" id="3516997at2759"/>
<comment type="caution">
    <text evidence="1">The sequence shown here is derived from an EMBL/GenBank/DDBJ whole genome shotgun (WGS) entry which is preliminary data.</text>
</comment>
<proteinExistence type="predicted"/>
<dbReference type="AlphaFoldDB" id="A0A8H7W106"/>
<gene>
    <name evidence="1" type="ORF">IFR04_012957</name>
</gene>
<accession>A0A8H7W106</accession>
<evidence type="ECO:0000313" key="2">
    <source>
        <dbReference type="Proteomes" id="UP000664132"/>
    </source>
</evidence>
<keyword evidence="2" id="KW-1185">Reference proteome</keyword>
<reference evidence="1" key="1">
    <citation type="submission" date="2021-02" db="EMBL/GenBank/DDBJ databases">
        <title>Genome sequence Cadophora malorum strain M34.</title>
        <authorList>
            <person name="Stefanovic E."/>
            <person name="Vu D."/>
            <person name="Scully C."/>
            <person name="Dijksterhuis J."/>
            <person name="Roader J."/>
            <person name="Houbraken J."/>
        </authorList>
    </citation>
    <scope>NUCLEOTIDE SEQUENCE</scope>
    <source>
        <strain evidence="1">M34</strain>
    </source>
</reference>
<protein>
    <submittedName>
        <fullName evidence="1">Uncharacterized protein</fullName>
    </submittedName>
</protein>
<name>A0A8H7W106_9HELO</name>
<dbReference type="EMBL" id="JAFJYH010000290">
    <property type="protein sequence ID" value="KAG4413906.1"/>
    <property type="molecule type" value="Genomic_DNA"/>
</dbReference>
<dbReference type="Proteomes" id="UP000664132">
    <property type="component" value="Unassembled WGS sequence"/>
</dbReference>
<evidence type="ECO:0000313" key="1">
    <source>
        <dbReference type="EMBL" id="KAG4413906.1"/>
    </source>
</evidence>